<dbReference type="AGR" id="FB:FBgn0260003"/>
<evidence type="ECO:0000256" key="9">
    <source>
        <dbReference type="ARBA" id="ARBA00022833"/>
    </source>
</evidence>
<dbReference type="InterPro" id="IPR001715">
    <property type="entry name" value="CH_dom"/>
</dbReference>
<dbReference type="InterPro" id="IPR000433">
    <property type="entry name" value="Znf_ZZ"/>
</dbReference>
<dbReference type="Gene3D" id="1.20.58.60">
    <property type="match status" value="8"/>
</dbReference>
<feature type="compositionally biased region" description="Polar residues" evidence="18">
    <location>
        <begin position="1903"/>
        <end position="1918"/>
    </location>
</feature>
<keyword evidence="7" id="KW-0677">Repeat</keyword>
<dbReference type="SUPFAM" id="SSF57850">
    <property type="entry name" value="RING/U-box"/>
    <property type="match status" value="1"/>
</dbReference>
<feature type="compositionally biased region" description="Polar residues" evidence="18">
    <location>
        <begin position="3087"/>
        <end position="3118"/>
    </location>
</feature>
<dbReference type="PIRSF" id="PIRSF002341">
    <property type="entry name" value="Dystrophin/utrophin"/>
    <property type="match status" value="1"/>
</dbReference>
<dbReference type="CDD" id="cd00176">
    <property type="entry name" value="SPEC"/>
    <property type="match status" value="4"/>
</dbReference>
<reference evidence="22 24" key="7">
    <citation type="journal article" date="2007" name="Science">
        <title>The Release 5.1 annotation of Drosophila melanogaster heterochromatin.</title>
        <authorList>
            <person name="Smith C.D."/>
            <person name="Shu S."/>
            <person name="Mungall C.J."/>
            <person name="Karpen G.H."/>
        </authorList>
    </citation>
    <scope>NUCLEOTIDE SEQUENCE [LARGE SCALE GENOMIC DNA]</scope>
    <source>
        <strain evidence="24">Berkeley</strain>
    </source>
</reference>
<feature type="coiled-coil region" evidence="17">
    <location>
        <begin position="2396"/>
        <end position="2456"/>
    </location>
</feature>
<keyword evidence="11" id="KW-0472">Membrane</keyword>
<evidence type="ECO:0000259" key="19">
    <source>
        <dbReference type="PROSITE" id="PS50020"/>
    </source>
</evidence>
<dbReference type="PROSITE" id="PS00020">
    <property type="entry name" value="ACTININ_2"/>
    <property type="match status" value="1"/>
</dbReference>
<dbReference type="BioGRID-ORCS" id="42327">
    <property type="hits" value="0 hits in 3 CRISPR screens"/>
</dbReference>
<feature type="region of interest" description="Disordered" evidence="18">
    <location>
        <begin position="2317"/>
        <end position="2341"/>
    </location>
</feature>
<reference evidence="22 24" key="11">
    <citation type="journal article" date="2015" name="Genome Res.">
        <title>The Release 6 reference sequence of the Drosophila melanogaster genome.</title>
        <authorList>
            <person name="Hoskins R.A."/>
            <person name="Carlson J.W."/>
            <person name="Wan K.H."/>
            <person name="Park S."/>
            <person name="Mendez I."/>
            <person name="Galle S.E."/>
            <person name="Booth B.W."/>
            <person name="Pfeiffer B.D."/>
            <person name="George R.A."/>
            <person name="Svirskas R."/>
            <person name="Krzywinski M."/>
            <person name="Schein J."/>
            <person name="Accardo M.C."/>
            <person name="Damia E."/>
            <person name="Messina G."/>
            <person name="Mendez-Lago M."/>
            <person name="de Pablos B."/>
            <person name="Demakova O.V."/>
            <person name="Andreyeva E.N."/>
            <person name="Boldyreva L.V."/>
            <person name="Marra M."/>
            <person name="Carvalho A.B."/>
            <person name="Dimitri P."/>
            <person name="Villasante A."/>
            <person name="Zhimulev I.F."/>
            <person name="Rubin G.M."/>
            <person name="Karpen G.H."/>
            <person name="Celniker S.E."/>
        </authorList>
    </citation>
    <scope>NUCLEOTIDE SEQUENCE [LARGE SCALE GENOMIC DNA]</scope>
    <source>
        <strain evidence="24">Berkeley</strain>
    </source>
</reference>
<dbReference type="CTD" id="42327"/>
<dbReference type="InterPro" id="IPR015154">
    <property type="entry name" value="EF-hand_dom_typ2"/>
</dbReference>
<dbReference type="GO" id="GO:0007274">
    <property type="term" value="P:neuromuscular synaptic transmission"/>
    <property type="evidence" value="ECO:0007669"/>
    <property type="project" value="UniProtKB-ARBA"/>
</dbReference>
<feature type="compositionally biased region" description="Low complexity" evidence="18">
    <location>
        <begin position="3164"/>
        <end position="3178"/>
    </location>
</feature>
<dbReference type="PROSITE" id="PS50135">
    <property type="entry name" value="ZF_ZZ_2"/>
    <property type="match status" value="1"/>
</dbReference>
<dbReference type="InterPro" id="IPR043145">
    <property type="entry name" value="Znf_ZZ_sf"/>
</dbReference>
<feature type="domain" description="WW" evidence="19">
    <location>
        <begin position="2528"/>
        <end position="2561"/>
    </location>
</feature>
<keyword evidence="13" id="KW-0206">Cytoskeleton</keyword>
<dbReference type="SUPFAM" id="SSF47473">
    <property type="entry name" value="EF-hand"/>
    <property type="match status" value="2"/>
</dbReference>
<dbReference type="GO" id="GO:0048172">
    <property type="term" value="P:regulation of short-term neuronal synaptic plasticity"/>
    <property type="evidence" value="ECO:0007669"/>
    <property type="project" value="UniProtKB-ARBA"/>
</dbReference>
<dbReference type="PANTHER" id="PTHR12268">
    <property type="entry name" value="E3 UBIQUITIN-PROTEIN LIGASE KCMF1"/>
    <property type="match status" value="1"/>
</dbReference>
<sequence length="3228" mass="369388">MHDPSDYDSVYSEEDFVDTVRGAATPPLMDYEEFRVKTMDERQHIQKKTFTKWINSHLIDTQCTPVKDLFLDLRDGHRLLALLSTLTQTNLKPEKGRMRVHHINNLNKVITEIQQHGVKLVNISSDDIVGGNAKLTLGLIWLIALEFNGQHLVKSHSSNGVEKSLLAWARQYTEPHGLQLNDFSSSWSDGRAFLMILDAHVEELNLQAALQQHALKRLHLAFDLAHRHFKIEKLLDAEDVHTHKPDNKSIQMYVMCLYHAMESMRTRQQEQEQDEGQDQDPGRVPCTSITDLDEVPLDNDQTSLGLYTSDSAGSMEQRSSGELKTHSMRPLSTATNASVEISGYQSALEAVLTLLLEDEQLLSQNLPDPQDFQTAKLQFHENESFMLKLTEHQEYVGEALEEGSNLINESQKAGAGLSQEDQNEVRQQMVLLNERWETLRLRALDVQAKILMRLAEFQKQKLEQLRQFLTSVEDRISHMSDIGPTLEEAEKQLLEAQKLKADLSEQQELVDSLSSMVVIVNDTSGNFNDLEDRLSALGERWSHVVKWSDLRKEKLQQYKCISRWLDAREQDLKLMESRDVTDVGGITQRINELNYCAKDLLELQRYLIDLRQMVAATLQDGDDKGERVLIQLESYEDRLDALKQIVEVQTVRIETKGFNFGRDRASYDDSRVVRPEGWVDYQMIIRFGEDDSQEDDDEHDLASKKRKLRNADNFNALENHIMEHFGYVQEVEQKLQQLQRQSLRQQCELLKELQAENSRRCGTLPELKKLYEVCELEDPSRNLLLEETHIKQLEQRYANLSQKLSSQQSESHTLLAKEKYYNSLTGFKLVLADSRDWYKQHAGSASGNELEQRLSHMESLASEISEAKTATEELDDNLIEWKQDFGLFYDSWHDMKQALQALIQQRGGESLSRQLKQIQDFVTKVSNQKVRVSNLEVMQEQQHFLNQLLDEMESLRLTYDNIPKHLIGEELQTAWNRLPEQLNERVIKQTTAIENLNHFAAEYNAIIAMLRSAADSKLNGSDGASSQDLRKLEIDVISARNFSEILIKEAEPAQKESLQSQIRALNTLYDQVEQVHREKKEQQTVLQSHIDLIQLRLKETDQWLTDLESNTPKSGISDIVNSNELFQSKSRFQTLKETCERETTQFRDLNERGGELLLQMDELQDQDRESRYGSLAKQFTRINARWTEVTELVYAKTALLEHISTQLGEFKKFMVSETGYLDKLENKIRNTPENAADAEEIMEELDDLENVLRSHSEEWLDKIQEIGNELIDNEFMADSIRRDIDETVQRWTQLQQQAKKRTELLEQKVSEAEQSEKCIVQFEKWLTRVDDILSDHLDNDVTIVDQPEEFQRLAHEFVANEKNFKEISELIDEHTRNGKVGAANRLQEQLNLMEVRFKYCQAKLSKCTAIQHSYESRLNRAYTDLRNVERSTEVVDVASAGPNTVQTQYQKCLQIYRTLSEIKSEIESTIKTGRRVCEDRYTKSPKQLSQRIDALKHLYNTLGENVTQSKATLERLLTLARQLEECFDSADNLIRRFESPQEVHDRNSILLEFEDVLRRCEDHYNEYNKSCDQSCMVETRQRIDGLKATYHKLTSADIIKRLTEMKTTLQNLDNISLETLRAMEHDLKEINVPSNPEIEKLQQQVIAIVVSRIMTPSTKNPNPFLSKVLESLSSPVDDSNVTLKSPISEEQPQNLDDRVREFDKQAKQMIYKLKLTKAKIEQCHESEAEDLRLLIAPDAATLISQGDSLVLETHGRQGSISRLVMRTQIILREQFREVQQARSKTSGSGAPAPPLDSVNIEELVTKGLRRINVLIEKTVDLKSSTDLEKRMEDINERHDDLQVIVSAIGKNAQMPKVTPLMMNEIEKTKNNLIAHADSIELSLTELRNGPRISNGKERPDASSAATMSCRSEYNNEPSGTGALAGSFDKSVLQISDWLTWEQNMIKIQSVLVDDGDAVRLAIEKQEKVLRELKMKKPQLNELVHTAEVLKGDVKRQQLQEKVTRLREHWDETSQCVLQRAAQLKNMLSDSQRFEAKRLELEKWLARMEQRAERMGTIATTADILEAQQKEQKSFHAELHQNKQHFDIFNELTQKLIAVYPNDDTTRIKKMTEVINQRYANLNSGVINRGKQLHAAVHSLQSFDRAMDQFLAFLSETETLCENAESDIERNPLMFKDLQSEIETHRVVYDRLDGTGRKLLGSLTSQEDAVMLQRRLDEMNQRWNNLKSKSIAIRNRLESNSEHWNALLLSLRELTEWVIRKDTELSTLGLGPVRGDAVSLQKQLDDHKAFRRQLEDKRPIVESNLTSGRQYIANEAAVSDTSDTEANHDSDSRYMSAEEQSRELTRSIRREVGKLSEQWNNLIDRSDNWKHRLDEYMTPQSVSVVSEILISNTLKKMRQFQKILEDLSSRVALAEQTKTSWLPPSSVGEANEQMQQLQRLRDKMTTASALLDDCNEQQSFFTANQVLVPTPCLSKLEDLNTRMKLLQIAMDERQKVLCQAGAQQTHENGDDGRTTSNSGTIGPLPNLGQSVKPPWERATTAANVPYYIDHERETTHWDHPEMIELMKGLADLNEIRFSAYRTAMKLRSVQKRLALDRISMSTACESFDRHGLRAQNDKLIDIPDMTTVLHSLYVTIDKIDLTLMLDLAINWILNVYDSQRTGQIRVLSFKVGLVLLCKGHLEEKYRYLFRLVADTDRRADQRRLGLLLHDCIQVPRQLGEVAAFGGSNIEPSVRSCLEQAGISQEAIDGNQDISIELQHFLGWLQHEPQSLVWLPVLHRLAAAEAAKHQAKCNICKEYPIVGFRYRCLKCFNFDMCQKCFFFGRNAKNHKLTHPMHEYCTTTTSTEDVRDFTRALKNKFKSRKYFKKHPRVGYLPVQSVLEGDALESPAPSPQHTTHQLQNDMHSRLEMYASRLAQVEYGGTGSNSTPDSDDEHQLIAQYCQALPGTSNGSAPKSPVQVMAAMDAEQREELEAIIRDLEEENANLQAEYQQLCSKEQSGMPEDSNGMQHSSSSMTGLSGQGEQGQDMMAEAKLLRQHKGRLEARMQILEDHNRQLEAQLQRLRQLLDEPNGGGSSATSSGLPSAPGSALNSKPNTLQTRSVTASQLNTDSPAKMNQQNGHYEHNSKGIMLPGMNSEIQQQHAQLASLAAKHHQHQLSGALNALHQQQQQQLQQQPPQQQRSMMTGNGGMDISGGMQTSGGYLGDDGRPPPPPHSSLMQQQHQQHLNDLA</sequence>
<evidence type="ECO:0000256" key="6">
    <source>
        <dbReference type="ARBA" id="ARBA00022723"/>
    </source>
</evidence>
<dbReference type="GO" id="GO:0003779">
    <property type="term" value="F:actin binding"/>
    <property type="evidence" value="ECO:0007669"/>
    <property type="project" value="UniProtKB-KW"/>
</dbReference>
<dbReference type="Pfam" id="PF00307">
    <property type="entry name" value="CH"/>
    <property type="match status" value="2"/>
</dbReference>
<evidence type="ECO:0000256" key="8">
    <source>
        <dbReference type="ARBA" id="ARBA00022771"/>
    </source>
</evidence>
<dbReference type="Pfam" id="PF00569">
    <property type="entry name" value="ZZ"/>
    <property type="match status" value="1"/>
</dbReference>
<dbReference type="GO" id="GO:0008586">
    <property type="term" value="P:imaginal disc-derived wing vein morphogenesis"/>
    <property type="evidence" value="ECO:0007669"/>
    <property type="project" value="UniProtKB-ARBA"/>
</dbReference>
<dbReference type="Pfam" id="PF09068">
    <property type="entry name" value="EF-hand_2"/>
    <property type="match status" value="1"/>
</dbReference>
<comment type="subunit">
    <text evidence="14">Component of the dystrophin associated protein complex (DAPC). Interacts with Dg, via the Dg WW domain binding sites.</text>
</comment>
<dbReference type="CDD" id="cd16242">
    <property type="entry name" value="EFh_DMD_like"/>
    <property type="match status" value="1"/>
</dbReference>
<feature type="coiled-coil region" evidence="17">
    <location>
        <begin position="1132"/>
        <end position="1166"/>
    </location>
</feature>
<dbReference type="GO" id="GO:0046928">
    <property type="term" value="P:regulation of neurotransmitter secretion"/>
    <property type="evidence" value="ECO:0007669"/>
    <property type="project" value="UniProtKB-ARBA"/>
</dbReference>
<dbReference type="GO" id="GO:0005737">
    <property type="term" value="C:cytoplasm"/>
    <property type="evidence" value="ECO:0007669"/>
    <property type="project" value="UniProtKB-ARBA"/>
</dbReference>
<feature type="coiled-coil region" evidence="17">
    <location>
        <begin position="455"/>
        <end position="516"/>
    </location>
</feature>
<evidence type="ECO:0000256" key="13">
    <source>
        <dbReference type="ARBA" id="ARBA00023212"/>
    </source>
</evidence>
<dbReference type="Bgee" id="FBgn0260003">
    <property type="expression patterns" value="Expressed in adult brain perineurial glial cell (Drosophila) in insect head and 274 other cell types or tissues"/>
</dbReference>
<dbReference type="FlyBase" id="FBgn0260003">
    <property type="gene designation" value="Dys"/>
</dbReference>
<evidence type="ECO:0000256" key="10">
    <source>
        <dbReference type="ARBA" id="ARBA00022837"/>
    </source>
</evidence>
<dbReference type="VEuPathDB" id="VectorBase:FBgn0260003"/>
<dbReference type="GO" id="GO:0050699">
    <property type="term" value="F:WW domain binding"/>
    <property type="evidence" value="ECO:0007669"/>
    <property type="project" value="UniProtKB-ARBA"/>
</dbReference>
<keyword evidence="3" id="KW-1003">Cell membrane</keyword>
<name>A0A0B4KHR4_DROME</name>
<dbReference type="GO" id="GO:0048790">
    <property type="term" value="P:maintenance of presynaptic active zone structure"/>
    <property type="evidence" value="ECO:0007669"/>
    <property type="project" value="UniProtKB-ARBA"/>
</dbReference>
<evidence type="ECO:0000256" key="15">
    <source>
        <dbReference type="ARBA" id="ARBA00083840"/>
    </source>
</evidence>
<dbReference type="GO" id="GO:0042383">
    <property type="term" value="C:sarcolemma"/>
    <property type="evidence" value="ECO:0007669"/>
    <property type="project" value="UniProtKB-SubCell"/>
</dbReference>
<dbReference type="SMART" id="SM00033">
    <property type="entry name" value="CH"/>
    <property type="match status" value="2"/>
</dbReference>
<evidence type="ECO:0000313" key="23">
    <source>
        <dbReference type="FlyBase" id="FBgn0260003"/>
    </source>
</evidence>
<reference evidence="22 24" key="2">
    <citation type="journal article" date="2002" name="Genome Biol.">
        <title>Finishing a whole-genome shotgun: release 3 of the Drosophila melanogaster euchromatic genome sequence.</title>
        <authorList>
            <person name="Celniker S.E."/>
            <person name="Wheeler D.A."/>
            <person name="Kronmiller B."/>
            <person name="Carlson J.W."/>
            <person name="Halpern A."/>
            <person name="Patel S."/>
            <person name="Adams M."/>
            <person name="Champe M."/>
            <person name="Dugan S.P."/>
            <person name="Frise E."/>
            <person name="Hodgson A."/>
            <person name="George R.A."/>
            <person name="Hoskins R.A."/>
            <person name="Laverty T."/>
            <person name="Muzny D.M."/>
            <person name="Nelson C.R."/>
            <person name="Pacleb J.M."/>
            <person name="Park S."/>
            <person name="Pfeiffer B.D."/>
            <person name="Richards S."/>
            <person name="Sodergren E.J."/>
            <person name="Svirskas R."/>
            <person name="Tabor P.E."/>
            <person name="Wan K."/>
            <person name="Stapleton M."/>
            <person name="Sutton G.G."/>
            <person name="Venter C."/>
            <person name="Weinstock G."/>
            <person name="Scherer S.E."/>
            <person name="Myers E.W."/>
            <person name="Gibbs R.A."/>
            <person name="Rubin G.M."/>
        </authorList>
    </citation>
    <scope>NUCLEOTIDE SEQUENCE [LARGE SCALE GENOMIC DNA]</scope>
    <source>
        <strain evidence="24">Berkeley</strain>
    </source>
</reference>
<keyword evidence="12" id="KW-0009">Actin-binding</keyword>
<dbReference type="PROSITE" id="PS00019">
    <property type="entry name" value="ACTININ_1"/>
    <property type="match status" value="1"/>
</dbReference>
<keyword evidence="24" id="KW-1185">Reference proteome</keyword>
<dbReference type="ExpressionAtlas" id="A0A0B4KHR4">
    <property type="expression patterns" value="baseline and differential"/>
</dbReference>
<dbReference type="CDD" id="cd02334">
    <property type="entry name" value="ZZ_dystrophin"/>
    <property type="match status" value="1"/>
</dbReference>
<feature type="region of interest" description="Disordered" evidence="18">
    <location>
        <begin position="1889"/>
        <end position="1918"/>
    </location>
</feature>
<reference evidence="22 24" key="8">
    <citation type="journal article" date="2007" name="Science">
        <title>Sequence finishing and mapping of Drosophila melanogaster heterochromatin.</title>
        <authorList>
            <person name="Hoskins R.A."/>
            <person name="Carlson J.W."/>
            <person name="Kennedy C."/>
            <person name="Acevedo D."/>
            <person name="Evans-Holm M."/>
            <person name="Frise E."/>
            <person name="Wan K.H."/>
            <person name="Park S."/>
            <person name="Mendez-Lago M."/>
            <person name="Rossi F."/>
            <person name="Villasante A."/>
            <person name="Dimitri P."/>
            <person name="Karpen G.H."/>
            <person name="Celniker S.E."/>
        </authorList>
    </citation>
    <scope>NUCLEOTIDE SEQUENCE [LARGE SCALE GENOMIC DNA]</scope>
    <source>
        <strain evidence="24">Berkeley</strain>
    </source>
</reference>
<feature type="coiled-coil region" evidence="17">
    <location>
        <begin position="1221"/>
        <end position="1258"/>
    </location>
</feature>
<dbReference type="GO" id="GO:0046716">
    <property type="term" value="P:muscle cell cellular homeostasis"/>
    <property type="evidence" value="ECO:0007669"/>
    <property type="project" value="UniProtKB-ARBA"/>
</dbReference>
<evidence type="ECO:0000256" key="4">
    <source>
        <dbReference type="ARBA" id="ARBA00022490"/>
    </source>
</evidence>
<dbReference type="InterPro" id="IPR011992">
    <property type="entry name" value="EF-hand-dom_pair"/>
</dbReference>
<dbReference type="Gene3D" id="1.10.418.10">
    <property type="entry name" value="Calponin-like domain"/>
    <property type="match status" value="2"/>
</dbReference>
<dbReference type="Proteomes" id="UP000000803">
    <property type="component" value="Chromosome 3R"/>
</dbReference>
<evidence type="ECO:0000313" key="24">
    <source>
        <dbReference type="Proteomes" id="UP000000803"/>
    </source>
</evidence>
<dbReference type="SMART" id="SM00291">
    <property type="entry name" value="ZnF_ZZ"/>
    <property type="match status" value="1"/>
</dbReference>
<dbReference type="InterPro" id="IPR036020">
    <property type="entry name" value="WW_dom_sf"/>
</dbReference>
<reference evidence="22 24" key="4">
    <citation type="journal article" date="2002" name="Genome Biol.">
        <title>The transposable elements of the Drosophila melanogaster euchromatin: a genomics perspective.</title>
        <authorList>
            <person name="Kaminker J.S."/>
            <person name="Bergman C.M."/>
            <person name="Kronmiller B."/>
            <person name="Carlson J."/>
            <person name="Svirskas R."/>
            <person name="Patel S."/>
            <person name="Frise E."/>
            <person name="Wheeler D.A."/>
            <person name="Lewis S.E."/>
            <person name="Rubin G.M."/>
            <person name="Ashburner M."/>
            <person name="Celniker S.E."/>
        </authorList>
    </citation>
    <scope>NUCLEOTIDE SEQUENCE [LARGE SCALE GENOMIC DNA]</scope>
    <source>
        <strain evidence="24">Berkeley</strain>
    </source>
</reference>
<feature type="coiled-coil region" evidence="17">
    <location>
        <begin position="2960"/>
        <end position="2994"/>
    </location>
</feature>
<evidence type="ECO:0000256" key="1">
    <source>
        <dbReference type="ARBA" id="ARBA00004245"/>
    </source>
</evidence>
<keyword evidence="6" id="KW-0479">Metal-binding</keyword>
<dbReference type="GO" id="GO:0030010">
    <property type="term" value="P:establishment of cell polarity"/>
    <property type="evidence" value="ECO:0007669"/>
    <property type="project" value="UniProtKB-ARBA"/>
</dbReference>
<feature type="coiled-coil region" evidence="17">
    <location>
        <begin position="783"/>
        <end position="810"/>
    </location>
</feature>
<feature type="region of interest" description="Disordered" evidence="18">
    <location>
        <begin position="3162"/>
        <end position="3228"/>
    </location>
</feature>
<dbReference type="SUPFAM" id="SSF47576">
    <property type="entry name" value="Calponin-homology domain, CH-domain"/>
    <property type="match status" value="1"/>
</dbReference>
<evidence type="ECO:0000256" key="12">
    <source>
        <dbReference type="ARBA" id="ARBA00023203"/>
    </source>
</evidence>
<dbReference type="InterPro" id="IPR001589">
    <property type="entry name" value="Actinin_actin-bd_CS"/>
</dbReference>
<keyword evidence="4" id="KW-0963">Cytoplasm</keyword>
<dbReference type="SMART" id="SM00150">
    <property type="entry name" value="SPEC"/>
    <property type="match status" value="11"/>
</dbReference>
<dbReference type="Gene3D" id="3.30.60.90">
    <property type="match status" value="1"/>
</dbReference>
<dbReference type="PROSITE" id="PS01357">
    <property type="entry name" value="ZF_ZZ_1"/>
    <property type="match status" value="1"/>
</dbReference>
<feature type="region of interest" description="Disordered" evidence="18">
    <location>
        <begin position="2501"/>
        <end position="2531"/>
    </location>
</feature>
<dbReference type="PROSITE" id="PS50021">
    <property type="entry name" value="CH"/>
    <property type="match status" value="2"/>
</dbReference>
<dbReference type="InterPro" id="IPR002017">
    <property type="entry name" value="Spectrin_repeat"/>
</dbReference>
<reference evidence="22 24" key="3">
    <citation type="journal article" date="2002" name="Genome Biol.">
        <title>Annotation of the Drosophila melanogaster euchromatic genome: a systematic review.</title>
        <authorList>
            <person name="Misra S."/>
            <person name="Crosby M.A."/>
            <person name="Mungall C.J."/>
            <person name="Matthews B.B."/>
            <person name="Campbell K.S."/>
            <person name="Hradecky P."/>
            <person name="Huang Y."/>
            <person name="Kaminker J.S."/>
            <person name="Millburn G.H."/>
            <person name="Prochnik S.E."/>
            <person name="Smith C.D."/>
            <person name="Tupy J.L."/>
            <person name="Whitfied E.J."/>
            <person name="Bayraktaroglu L."/>
            <person name="Berman B.P."/>
            <person name="Bettencourt B.R."/>
            <person name="Celniker S.E."/>
            <person name="de Grey A.D."/>
            <person name="Drysdale R.A."/>
            <person name="Harris N.L."/>
            <person name="Richter J."/>
            <person name="Russo S."/>
            <person name="Schroeder A.J."/>
            <person name="Shu S.Q."/>
            <person name="Stapleton M."/>
            <person name="Yamada C."/>
            <person name="Ashburner M."/>
            <person name="Gelbart W.M."/>
            <person name="Rubin G.M."/>
            <person name="Lewis S.E."/>
        </authorList>
    </citation>
    <scope>GENOME REANNOTATION</scope>
    <source>
        <strain evidence="24">Berkeley</strain>
    </source>
</reference>
<dbReference type="SMART" id="SM00456">
    <property type="entry name" value="WW"/>
    <property type="match status" value="1"/>
</dbReference>
<dbReference type="Gene3D" id="2.20.70.10">
    <property type="match status" value="1"/>
</dbReference>
<dbReference type="InterPro" id="IPR015153">
    <property type="entry name" value="EF-hand_dom_typ1"/>
</dbReference>
<reference evidence="22 24" key="10">
    <citation type="journal article" date="2015" name="G3 (Bethesda)">
        <title>Gene Model Annotations for Drosophila melanogaster: The Rule-Benders.</title>
        <authorList>
            <consortium name="FlyBase Consortium"/>
            <person name="Crosby M.A."/>
            <person name="Gramates L.S."/>
            <person name="Dos Santos G."/>
            <person name="Matthews B.B."/>
            <person name="St Pierre S.E."/>
            <person name="Zhou P."/>
            <person name="Schroeder A.J."/>
            <person name="Falls K."/>
            <person name="Emmert D.B."/>
            <person name="Russo S.M."/>
            <person name="Gelbart W.M."/>
            <person name="null"/>
        </authorList>
    </citation>
    <scope>NUCLEOTIDE SEQUENCE [LARGE SCALE GENOMIC DNA]</scope>
    <source>
        <strain evidence="24">Berkeley</strain>
    </source>
</reference>
<dbReference type="PROSITE" id="PS50020">
    <property type="entry name" value="WW_DOMAIN_2"/>
    <property type="match status" value="1"/>
</dbReference>
<evidence type="ECO:0000256" key="5">
    <source>
        <dbReference type="ARBA" id="ARBA00022553"/>
    </source>
</evidence>
<evidence type="ECO:0000256" key="7">
    <source>
        <dbReference type="ARBA" id="ARBA00022737"/>
    </source>
</evidence>
<dbReference type="CDD" id="cd21186">
    <property type="entry name" value="CH_DMD-like_rpt1"/>
    <property type="match status" value="1"/>
</dbReference>
<feature type="compositionally biased region" description="Polar residues" evidence="18">
    <location>
        <begin position="299"/>
        <end position="318"/>
    </location>
</feature>
<reference evidence="22 24" key="9">
    <citation type="journal article" date="2015" name="G3 (Bethesda)">
        <title>Gene Model Annotations for Drosophila melanogaster: Impact of High-Throughput Data.</title>
        <authorList>
            <consortium name="FlyBase Consortium"/>
            <person name="Matthews B.B."/>
            <person name="Dos Santos G."/>
            <person name="Crosby M.A."/>
            <person name="Emmert D.B."/>
            <person name="St Pierre S.E."/>
            <person name="Gramates L.S."/>
            <person name="Zhou P."/>
            <person name="Schroeder A.J."/>
            <person name="Falls K."/>
            <person name="Strelets V."/>
            <person name="Russo S.M."/>
            <person name="Gelbart W.M."/>
            <person name="null"/>
        </authorList>
    </citation>
    <scope>NUCLEOTIDE SEQUENCE [LARGE SCALE GENOMIC DNA]</scope>
    <source>
        <strain evidence="24">Berkeley</strain>
    </source>
</reference>
<feature type="coiled-coil region" evidence="17">
    <location>
        <begin position="1055"/>
        <end position="1082"/>
    </location>
</feature>
<evidence type="ECO:0000256" key="11">
    <source>
        <dbReference type="ARBA" id="ARBA00023136"/>
    </source>
</evidence>
<evidence type="ECO:0000256" key="17">
    <source>
        <dbReference type="SAM" id="Coils"/>
    </source>
</evidence>
<feature type="compositionally biased region" description="Gly residues" evidence="18">
    <location>
        <begin position="3184"/>
        <end position="3202"/>
    </location>
</feature>
<dbReference type="GeneID" id="42327"/>
<evidence type="ECO:0000256" key="2">
    <source>
        <dbReference type="ARBA" id="ARBA00004278"/>
    </source>
</evidence>
<dbReference type="FunFam" id="1.20.58.60:FF:000150">
    <property type="entry name" value="dystrophin, isoforms A/C/F/G/H isoform X5"/>
    <property type="match status" value="1"/>
</dbReference>
<dbReference type="SUPFAM" id="SSF46966">
    <property type="entry name" value="Spectrin repeat"/>
    <property type="match status" value="10"/>
</dbReference>
<dbReference type="GO" id="GO:0005856">
    <property type="term" value="C:cytoskeleton"/>
    <property type="evidence" value="ECO:0007669"/>
    <property type="project" value="UniProtKB-SubCell"/>
</dbReference>
<dbReference type="RefSeq" id="NP_001262730.1">
    <property type="nucleotide sequence ID" value="NM_001275801.1"/>
</dbReference>
<keyword evidence="9" id="KW-0862">Zinc</keyword>
<evidence type="ECO:0000256" key="3">
    <source>
        <dbReference type="ARBA" id="ARBA00022475"/>
    </source>
</evidence>
<dbReference type="OrthoDB" id="10057795at2759"/>
<feature type="domain" description="ZZ-type" evidence="21">
    <location>
        <begin position="2786"/>
        <end position="2842"/>
    </location>
</feature>
<dbReference type="GO" id="GO:0016010">
    <property type="term" value="C:dystrophin-associated glycoprotein complex"/>
    <property type="evidence" value="ECO:0007669"/>
    <property type="project" value="UniProtKB-ARBA"/>
</dbReference>
<organism evidence="22 24">
    <name type="scientific">Drosophila melanogaster</name>
    <name type="common">Fruit fly</name>
    <dbReference type="NCBI Taxonomy" id="7227"/>
    <lineage>
        <taxon>Eukaryota</taxon>
        <taxon>Metazoa</taxon>
        <taxon>Ecdysozoa</taxon>
        <taxon>Arthropoda</taxon>
        <taxon>Hexapoda</taxon>
        <taxon>Insecta</taxon>
        <taxon>Pterygota</taxon>
        <taxon>Neoptera</taxon>
        <taxon>Endopterygota</taxon>
        <taxon>Diptera</taxon>
        <taxon>Brachycera</taxon>
        <taxon>Muscomorpha</taxon>
        <taxon>Ephydroidea</taxon>
        <taxon>Drosophilidae</taxon>
        <taxon>Drosophila</taxon>
        <taxon>Sophophora</taxon>
    </lineage>
</organism>
<dbReference type="GO" id="GO:0007474">
    <property type="term" value="P:imaginal disc-derived wing vein specification"/>
    <property type="evidence" value="ECO:0007669"/>
    <property type="project" value="UniProtKB-ARBA"/>
</dbReference>
<dbReference type="Gene3D" id="1.10.238.10">
    <property type="entry name" value="EF-hand"/>
    <property type="match status" value="2"/>
</dbReference>
<dbReference type="InterPro" id="IPR036872">
    <property type="entry name" value="CH_dom_sf"/>
</dbReference>
<dbReference type="Pfam" id="PF09069">
    <property type="entry name" value="EF-hand_3"/>
    <property type="match status" value="1"/>
</dbReference>
<dbReference type="GO" id="GO:0008270">
    <property type="term" value="F:zinc ion binding"/>
    <property type="evidence" value="ECO:0007669"/>
    <property type="project" value="UniProtKB-KW"/>
</dbReference>
<feature type="compositionally biased region" description="Polar residues" evidence="18">
    <location>
        <begin position="3004"/>
        <end position="3016"/>
    </location>
</feature>
<dbReference type="InterPro" id="IPR018159">
    <property type="entry name" value="Spectrin/alpha-actinin"/>
</dbReference>
<keyword evidence="5" id="KW-0597">Phosphoprotein</keyword>
<feature type="region of interest" description="Disordered" evidence="18">
    <location>
        <begin position="265"/>
        <end position="329"/>
    </location>
</feature>
<dbReference type="PANTHER" id="PTHR12268:SF14">
    <property type="entry name" value="DYSTROPHIN-1"/>
    <property type="match status" value="1"/>
</dbReference>
<evidence type="ECO:0000259" key="21">
    <source>
        <dbReference type="PROSITE" id="PS50135"/>
    </source>
</evidence>
<evidence type="ECO:0000256" key="18">
    <source>
        <dbReference type="SAM" id="MobiDB-lite"/>
    </source>
</evidence>
<reference evidence="22 24" key="1">
    <citation type="journal article" date="2000" name="Science">
        <title>The genome sequence of Drosophila melanogaster.</title>
        <authorList>
            <person name="Adams M.D."/>
            <person name="Celniker S.E."/>
            <person name="Holt R.A."/>
            <person name="Evans C.A."/>
            <person name="Gocayne J.D."/>
            <person name="Amanatides P.G."/>
            <person name="Scherer S.E."/>
            <person name="Li P.W."/>
            <person name="Hoskins R.A."/>
            <person name="Galle R.F."/>
            <person name="George R.A."/>
            <person name="Lewis S.E."/>
            <person name="Richards S."/>
            <person name="Ashburner M."/>
            <person name="Henderson S.N."/>
            <person name="Sutton G.G."/>
            <person name="Wortman J.R."/>
            <person name="Yandell M.D."/>
            <person name="Zhang Q."/>
            <person name="Chen L.X."/>
            <person name="Brandon R.C."/>
            <person name="Rogers Y.H."/>
            <person name="Blazej R.G."/>
            <person name="Champe M."/>
            <person name="Pfeiffer B.D."/>
            <person name="Wan K.H."/>
            <person name="Doyle C."/>
            <person name="Baxter E.G."/>
            <person name="Helt G."/>
            <person name="Nelson C.R."/>
            <person name="Gabor G.L."/>
            <person name="Abril J.F."/>
            <person name="Agbayani A."/>
            <person name="An H.J."/>
            <person name="Andrews-Pfannkoch C."/>
            <person name="Baldwin D."/>
            <person name="Ballew R.M."/>
            <person name="Basu A."/>
            <person name="Baxendale J."/>
            <person name="Bayraktaroglu L."/>
            <person name="Beasley E.M."/>
            <person name="Beeson K.Y."/>
            <person name="Benos P.V."/>
            <person name="Berman B.P."/>
            <person name="Bhandari D."/>
            <person name="Bolshakov S."/>
            <person name="Borkova D."/>
            <person name="Botchan M.R."/>
            <person name="Bouck J."/>
            <person name="Brokstein P."/>
            <person name="Brottier P."/>
            <person name="Burtis K.C."/>
            <person name="Busam D.A."/>
            <person name="Butler H."/>
            <person name="Cadieu E."/>
            <person name="Center A."/>
            <person name="Chandra I."/>
            <person name="Cherry J.M."/>
            <person name="Cawley S."/>
            <person name="Dahlke C."/>
            <person name="Davenport L.B."/>
            <person name="Davies P."/>
            <person name="de Pablos B."/>
            <person name="Delcher A."/>
            <person name="Deng Z."/>
            <person name="Mays A.D."/>
            <person name="Dew I."/>
            <person name="Dietz S.M."/>
            <person name="Dodson K."/>
            <person name="Doup L.E."/>
            <person name="Downes M."/>
            <person name="Dugan-Rocha S."/>
            <person name="Dunkov B.C."/>
            <person name="Dunn P."/>
            <person name="Durbin K.J."/>
            <person name="Evangelista C.C."/>
            <person name="Ferraz C."/>
            <person name="Ferriera S."/>
            <person name="Fleischmann W."/>
            <person name="Fosler C."/>
            <person name="Gabrielian A.E."/>
            <person name="Garg N.S."/>
            <person name="Gelbart W.M."/>
            <person name="Glasser K."/>
            <person name="Glodek A."/>
            <person name="Gong F."/>
            <person name="Gorrell J.H."/>
            <person name="Gu Z."/>
            <person name="Guan P."/>
            <person name="Harris M."/>
            <person name="Harris N.L."/>
            <person name="Harvey D."/>
            <person name="Heiman T.J."/>
            <person name="Hernandez J.R."/>
            <person name="Houck J."/>
            <person name="Hostin D."/>
            <person name="Houston K.A."/>
            <person name="Howland T.J."/>
            <person name="Wei M.H."/>
            <person name="Ibegwam C."/>
            <person name="Jalali M."/>
            <person name="Kalush F."/>
            <person name="Karpen G.H."/>
            <person name="Ke Z."/>
            <person name="Kennison J.A."/>
            <person name="Ketchum K.A."/>
            <person name="Kimmel B.E."/>
            <person name="Kodira C.D."/>
            <person name="Kraft C."/>
            <person name="Kravitz S."/>
            <person name="Kulp D."/>
            <person name="Lai Z."/>
            <person name="Lasko P."/>
            <person name="Lei Y."/>
            <person name="Levitsky A.A."/>
            <person name="Li J."/>
            <person name="Li Z."/>
            <person name="Liang Y."/>
            <person name="Lin X."/>
            <person name="Liu X."/>
            <person name="Mattei B."/>
            <person name="McIntosh T.C."/>
            <person name="McLeod M.P."/>
            <person name="McPherson D."/>
            <person name="Merkulov G."/>
            <person name="Milshina N.V."/>
            <person name="Mobarry C."/>
            <person name="Morris J."/>
            <person name="Moshrefi A."/>
            <person name="Mount S.M."/>
            <person name="Moy M."/>
            <person name="Murphy B."/>
            <person name="Murphy L."/>
            <person name="Muzny D.M."/>
            <person name="Nelson D.L."/>
            <person name="Nelson D.R."/>
            <person name="Nelson K.A."/>
            <person name="Nixon K."/>
            <person name="Nusskern D.R."/>
            <person name="Pacleb J.M."/>
            <person name="Palazzolo M."/>
            <person name="Pittman G.S."/>
            <person name="Pan S."/>
            <person name="Pollard J."/>
            <person name="Puri V."/>
            <person name="Reese M.G."/>
            <person name="Reinert K."/>
            <person name="Remington K."/>
            <person name="Saunders R.D."/>
            <person name="Scheeler F."/>
            <person name="Shen H."/>
            <person name="Shue B.C."/>
            <person name="Siden-Kiamos I."/>
            <person name="Simpson M."/>
            <person name="Skupski M.P."/>
            <person name="Smith T."/>
            <person name="Spier E."/>
            <person name="Spradling A.C."/>
            <person name="Stapleton M."/>
            <person name="Strong R."/>
            <person name="Sun E."/>
            <person name="Svirskas R."/>
            <person name="Tector C."/>
            <person name="Turner R."/>
            <person name="Venter E."/>
            <person name="Wang A.H."/>
            <person name="Wang X."/>
            <person name="Wang Z.Y."/>
            <person name="Wassarman D.A."/>
            <person name="Weinstock G.M."/>
            <person name="Weissenbach J."/>
            <person name="Williams S.M."/>
            <person name="WoodageT"/>
            <person name="Worley K.C."/>
            <person name="Wu D."/>
            <person name="Yang S."/>
            <person name="Yao Q.A."/>
            <person name="Ye J."/>
            <person name="Yeh R.F."/>
            <person name="Zaveri J.S."/>
            <person name="Zhan M."/>
            <person name="Zhang G."/>
            <person name="Zhao Q."/>
            <person name="Zheng L."/>
            <person name="Zheng X.H."/>
            <person name="Zhong F.N."/>
            <person name="Zhong W."/>
            <person name="Zhou X."/>
            <person name="Zhu S."/>
            <person name="Zhu X."/>
            <person name="Smith H.O."/>
            <person name="Gibbs R.A."/>
            <person name="Myers E.W."/>
            <person name="Rubin G.M."/>
            <person name="Venter J.C."/>
        </authorList>
    </citation>
    <scope>NUCLEOTIDE SEQUENCE [LARGE SCALE GENOMIC DNA]</scope>
    <source>
        <strain evidence="24">Berkeley</strain>
    </source>
</reference>
<dbReference type="GO" id="GO:0031594">
    <property type="term" value="C:neuromuscular junction"/>
    <property type="evidence" value="ECO:0007669"/>
    <property type="project" value="UniProtKB-ARBA"/>
</dbReference>
<reference evidence="22 24" key="5">
    <citation type="journal article" date="2002" name="Genome Biol.">
        <title>Heterochromatic sequences in a Drosophila whole-genome shotgun assembly.</title>
        <authorList>
            <person name="Hoskins R.A."/>
            <person name="Smith C.D."/>
            <person name="Carlson J.W."/>
            <person name="Carvalho A.B."/>
            <person name="Halpern A."/>
            <person name="Kaminker J.S."/>
            <person name="Kennedy C."/>
            <person name="Mungall C.J."/>
            <person name="Sullivan B.A."/>
            <person name="Sutton G.G."/>
            <person name="Yasuhara J.C."/>
            <person name="Wakimoto B.T."/>
            <person name="Myers E.W."/>
            <person name="Celniker S.E."/>
            <person name="Rubin G.M."/>
            <person name="Karpen G.H."/>
        </authorList>
    </citation>
    <scope>NUCLEOTIDE SEQUENCE [LARGE SCALE GENOMIC DNA]</scope>
    <source>
        <strain evidence="24">Berkeley</strain>
    </source>
</reference>
<dbReference type="Pfam" id="PF00435">
    <property type="entry name" value="Spectrin"/>
    <property type="match status" value="3"/>
</dbReference>
<feature type="region of interest" description="Disordered" evidence="18">
    <location>
        <begin position="2995"/>
        <end position="3023"/>
    </location>
</feature>
<protein>
    <recommendedName>
        <fullName evidence="15">Protein detached</fullName>
    </recommendedName>
</protein>
<proteinExistence type="predicted"/>
<dbReference type="InterPro" id="IPR035436">
    <property type="entry name" value="Dystrophin/utrophin"/>
</dbReference>
<dbReference type="SUPFAM" id="SSF51045">
    <property type="entry name" value="WW domain"/>
    <property type="match status" value="1"/>
</dbReference>
<keyword evidence="8 16" id="KW-0863">Zinc-finger</keyword>
<dbReference type="EMBL" id="AE014297">
    <property type="protein sequence ID" value="AGB96110.1"/>
    <property type="molecule type" value="Genomic_DNA"/>
</dbReference>
<dbReference type="CDD" id="cd00201">
    <property type="entry name" value="WW"/>
    <property type="match status" value="1"/>
</dbReference>
<reference evidence="22 24" key="6">
    <citation type="journal article" date="2005" name="PLoS Comput. Biol.">
        <title>Combined evidence annotation of transposable elements in genome sequences.</title>
        <authorList>
            <person name="Quesneville H."/>
            <person name="Bergman C.M."/>
            <person name="Andrieu O."/>
            <person name="Autard D."/>
            <person name="Nouaud D."/>
            <person name="Ashburner M."/>
            <person name="Anxolabehere D."/>
        </authorList>
    </citation>
    <scope>NUCLEOTIDE SEQUENCE [LARGE SCALE GENOMIC DNA]</scope>
    <source>
        <strain evidence="24">Berkeley</strain>
    </source>
</reference>
<feature type="compositionally biased region" description="Low complexity" evidence="18">
    <location>
        <begin position="3213"/>
        <end position="3228"/>
    </location>
</feature>
<feature type="domain" description="Calponin-homology (CH)" evidence="20">
    <location>
        <begin position="44"/>
        <end position="148"/>
    </location>
</feature>
<accession>A0A0B4KHR4</accession>
<dbReference type="DNASU" id="42327"/>
<evidence type="ECO:0000256" key="16">
    <source>
        <dbReference type="PROSITE-ProRule" id="PRU00228"/>
    </source>
</evidence>
<keyword evidence="10" id="KW-0106">Calcium</keyword>
<evidence type="ECO:0000256" key="14">
    <source>
        <dbReference type="ARBA" id="ARBA00065906"/>
    </source>
</evidence>
<gene>
    <name evidence="22 23" type="primary">Dys</name>
    <name evidence="22" type="synonym">CG17750</name>
    <name evidence="22" type="synonym">CG31175</name>
    <name evidence="22" type="synonym">CG7240</name>
    <name evidence="22" type="synonym">CG7243</name>
    <name evidence="22" type="synonym">CG7344</name>
    <name evidence="22" type="synonym">det</name>
    <name evidence="22" type="synonym">DLP</name>
    <name evidence="22" type="synonym">DLP1</name>
    <name evidence="22" type="synonym">DLP186</name>
    <name evidence="22" type="synonym">DLP2</name>
    <name evidence="22" type="synonym">DLP3</name>
    <name evidence="22" type="synonym">DmDLP</name>
    <name evidence="22" type="synonym">dmDLP</name>
    <name evidence="22" type="synonym">dmDp186</name>
    <name evidence="22" type="synonym">DmDYS</name>
    <name evidence="22" type="synonym">dmDys</name>
    <name evidence="22" type="synonym">Dmel\CG34157</name>
    <name evidence="22" type="synonym">Dp117</name>
    <name evidence="22" type="synonym">Dp186</name>
    <name evidence="22" type="synonym">Dp205</name>
    <name evidence="22" type="synonym">DYS</name>
    <name evidence="22" type="synonym">dys</name>
    <name evidence="22" type="synonym">GI3046716</name>
    <name evidence="22" type="synonym">IDLP</name>
    <name evidence="22 23" type="ORF">CG34157</name>
    <name evidence="22" type="ORF">Dmel_CG34157</name>
</gene>
<feature type="domain" description="Calponin-homology (CH)" evidence="20">
    <location>
        <begin position="159"/>
        <end position="262"/>
    </location>
</feature>
<dbReference type="InterPro" id="IPR001202">
    <property type="entry name" value="WW_dom"/>
</dbReference>
<evidence type="ECO:0000259" key="20">
    <source>
        <dbReference type="PROSITE" id="PS50021"/>
    </source>
</evidence>
<comment type="subcellular location">
    <subcellularLocation>
        <location evidence="2">Cell membrane</location>
        <location evidence="2">Sarcolemma</location>
        <topology evidence="2">Peripheral membrane protein</topology>
        <orientation evidence="2">Cytoplasmic side</orientation>
    </subcellularLocation>
    <subcellularLocation>
        <location evidence="1">Cytoplasm</location>
        <location evidence="1">Cytoskeleton</location>
    </subcellularLocation>
</comment>
<keyword evidence="17" id="KW-0175">Coiled coil</keyword>
<evidence type="ECO:0000313" key="22">
    <source>
        <dbReference type="EMBL" id="AGB96110.1"/>
    </source>
</evidence>
<dbReference type="FunFam" id="1.20.58.60:FF:000175">
    <property type="entry name" value="dystrophin, isoforms A/C/F/G/H isoform X5"/>
    <property type="match status" value="1"/>
</dbReference>
<dbReference type="FunFam" id="3.30.60.90:FF:000001">
    <property type="entry name" value="Dystrophin isoform 2"/>
    <property type="match status" value="1"/>
</dbReference>
<dbReference type="SMR" id="A0A0B4KHR4"/>
<feature type="region of interest" description="Disordered" evidence="18">
    <location>
        <begin position="3066"/>
        <end position="3128"/>
    </location>
</feature>
<dbReference type="FunFam" id="1.20.58.60:FF:000075">
    <property type="entry name" value="utrophin isoform X1"/>
    <property type="match status" value="1"/>
</dbReference>
<dbReference type="FunFam" id="1.20.58.60:FF:000151">
    <property type="entry name" value="dystrophin, isoforms A/C/F/G/H isoform X2"/>
    <property type="match status" value="1"/>
</dbReference>
<dbReference type="InterPro" id="IPR050774">
    <property type="entry name" value="KCMF1/Dystrophin"/>
</dbReference>